<dbReference type="SUPFAM" id="SSF51182">
    <property type="entry name" value="RmlC-like cupins"/>
    <property type="match status" value="1"/>
</dbReference>
<dbReference type="CDD" id="cd20304">
    <property type="entry name" value="cupin_OxDC_N"/>
    <property type="match status" value="1"/>
</dbReference>
<dbReference type="OrthoDB" id="9797047at2"/>
<dbReference type="RefSeq" id="WP_145432519.1">
    <property type="nucleotide sequence ID" value="NZ_CP036339.1"/>
</dbReference>
<dbReference type="SMART" id="SM00835">
    <property type="entry name" value="Cupin_1"/>
    <property type="match status" value="2"/>
</dbReference>
<feature type="binding site" evidence="2">
    <location>
        <position position="82"/>
    </location>
    <ligand>
        <name>Mn(2+)</name>
        <dbReference type="ChEBI" id="CHEBI:29035"/>
        <label>1</label>
    </ligand>
</feature>
<dbReference type="InterPro" id="IPR006045">
    <property type="entry name" value="Cupin_1"/>
</dbReference>
<proteinExistence type="predicted"/>
<dbReference type="PANTHER" id="PTHR35848:SF9">
    <property type="entry name" value="SLL1358 PROTEIN"/>
    <property type="match status" value="1"/>
</dbReference>
<dbReference type="KEGG" id="llh:I41_22040"/>
<keyword evidence="4" id="KW-0456">Lyase</keyword>
<accession>A0A517TXB0</accession>
<dbReference type="EMBL" id="CP036339">
    <property type="protein sequence ID" value="QDT73015.1"/>
    <property type="molecule type" value="Genomic_DNA"/>
</dbReference>
<dbReference type="InterPro" id="IPR011051">
    <property type="entry name" value="RmlC_Cupin_sf"/>
</dbReference>
<protein>
    <submittedName>
        <fullName evidence="4">Oxalate decarboxylase OxdD</fullName>
        <ecNumber evidence="4">4.1.1.2</ecNumber>
    </submittedName>
</protein>
<dbReference type="InterPro" id="IPR017774">
    <property type="entry name" value="Bicupin_oxalate_deCO2ase/Oxase"/>
</dbReference>
<comment type="cofactor">
    <cofactor evidence="2">
        <name>Mn(2+)</name>
        <dbReference type="ChEBI" id="CHEBI:29035"/>
    </cofactor>
    <text evidence="2">Binds 2 manganese ions per subunit.</text>
</comment>
<dbReference type="AlphaFoldDB" id="A0A517TXB0"/>
<evidence type="ECO:0000259" key="3">
    <source>
        <dbReference type="SMART" id="SM00835"/>
    </source>
</evidence>
<feature type="domain" description="Cupin type-1" evidence="3">
    <location>
        <begin position="31"/>
        <end position="179"/>
    </location>
</feature>
<evidence type="ECO:0000313" key="5">
    <source>
        <dbReference type="Proteomes" id="UP000317909"/>
    </source>
</evidence>
<dbReference type="PANTHER" id="PTHR35848">
    <property type="entry name" value="OXALATE-BINDING PROTEIN"/>
    <property type="match status" value="1"/>
</dbReference>
<dbReference type="EC" id="4.1.1.2" evidence="4"/>
<feature type="binding site" evidence="2">
    <location>
        <position position="126"/>
    </location>
    <ligand>
        <name>Mn(2+)</name>
        <dbReference type="ChEBI" id="CHEBI:29035"/>
        <label>1</label>
    </ligand>
</feature>
<dbReference type="Pfam" id="PF00190">
    <property type="entry name" value="Cupin_1"/>
    <property type="match status" value="2"/>
</dbReference>
<dbReference type="CDD" id="cd20305">
    <property type="entry name" value="cupin_OxDC_C"/>
    <property type="match status" value="1"/>
</dbReference>
<dbReference type="GO" id="GO:0046872">
    <property type="term" value="F:metal ion binding"/>
    <property type="evidence" value="ECO:0007669"/>
    <property type="project" value="UniProtKB-KW"/>
</dbReference>
<dbReference type="NCBIfam" id="TIGR03404">
    <property type="entry name" value="bicupin_oxalic"/>
    <property type="match status" value="1"/>
</dbReference>
<dbReference type="GO" id="GO:0046564">
    <property type="term" value="F:oxalate decarboxylase activity"/>
    <property type="evidence" value="ECO:0007669"/>
    <property type="project" value="UniProtKB-EC"/>
</dbReference>
<dbReference type="InterPro" id="IPR014710">
    <property type="entry name" value="RmlC-like_jellyroll"/>
</dbReference>
<keyword evidence="5" id="KW-1185">Reference proteome</keyword>
<dbReference type="Proteomes" id="UP000317909">
    <property type="component" value="Chromosome"/>
</dbReference>
<dbReference type="Gene3D" id="2.60.120.10">
    <property type="entry name" value="Jelly Rolls"/>
    <property type="match status" value="2"/>
</dbReference>
<gene>
    <name evidence="4" type="primary">oxdD</name>
    <name evidence="4" type="ORF">I41_22040</name>
</gene>
<evidence type="ECO:0000256" key="2">
    <source>
        <dbReference type="PIRSR" id="PIRSR617774-2"/>
    </source>
</evidence>
<feature type="binding site" evidence="2">
    <location>
        <position position="307"/>
    </location>
    <ligand>
        <name>Mn(2+)</name>
        <dbReference type="ChEBI" id="CHEBI:29035"/>
        <label>2</label>
    </ligand>
</feature>
<keyword evidence="2" id="KW-0464">Manganese</keyword>
<name>A0A517TXB0_9BACT</name>
<feature type="binding site" evidence="2">
    <location>
        <position position="87"/>
    </location>
    <ligand>
        <name>Mn(2+)</name>
        <dbReference type="ChEBI" id="CHEBI:29035"/>
        <label>1</label>
    </ligand>
</feature>
<sequence length="376" mass="40905">MPDNAFQSKATGDYLFRNNTPDPLLSGRELPTFKFALEASTGRVDGGSFGKEATVEQLPISKGIAGVSMRLEPGVTRELHWHATAAEWAMVLEGRCRTTLVDPHGGAETDDFEPGDVWYFPRGHAHSIECLGDKPCHFILIFDNGYFSEFGTFSITDWLGHVPKELLAKNFGLPADAFVGIPAGEVYFTHGAPPPAGPVEPLQGSQNACGARHKYRLLAEEPHSVHDGGREWRLGADKFPISQTMTGVVLDLEPGALRELHWHPTSDEWQYVVSGNVSVTMFGSHGRFRAETLAAGDVGYIPQGYGHSIENVGASTARMLIAFNTGAYAAIDLSQWVAGNPAYLLADHFGKPPSFFDAFPRQDVFIAPSLGPQKKP</sequence>
<feature type="binding site" evidence="2">
    <location>
        <position position="268"/>
    </location>
    <ligand>
        <name>Mn(2+)</name>
        <dbReference type="ChEBI" id="CHEBI:29035"/>
        <label>2</label>
    </ligand>
</feature>
<evidence type="ECO:0000313" key="4">
    <source>
        <dbReference type="EMBL" id="QDT73015.1"/>
    </source>
</evidence>
<feature type="domain" description="Cupin type-1" evidence="3">
    <location>
        <begin position="215"/>
        <end position="357"/>
    </location>
</feature>
<dbReference type="GO" id="GO:0033609">
    <property type="term" value="P:oxalate metabolic process"/>
    <property type="evidence" value="ECO:0007669"/>
    <property type="project" value="InterPro"/>
</dbReference>
<reference evidence="4 5" key="1">
    <citation type="submission" date="2019-02" db="EMBL/GenBank/DDBJ databases">
        <title>Deep-cultivation of Planctomycetes and their phenomic and genomic characterization uncovers novel biology.</title>
        <authorList>
            <person name="Wiegand S."/>
            <person name="Jogler M."/>
            <person name="Boedeker C."/>
            <person name="Pinto D."/>
            <person name="Vollmers J."/>
            <person name="Rivas-Marin E."/>
            <person name="Kohn T."/>
            <person name="Peeters S.H."/>
            <person name="Heuer A."/>
            <person name="Rast P."/>
            <person name="Oberbeckmann S."/>
            <person name="Bunk B."/>
            <person name="Jeske O."/>
            <person name="Meyerdierks A."/>
            <person name="Storesund J.E."/>
            <person name="Kallscheuer N."/>
            <person name="Luecker S."/>
            <person name="Lage O.M."/>
            <person name="Pohl T."/>
            <person name="Merkel B.J."/>
            <person name="Hornburger P."/>
            <person name="Mueller R.-W."/>
            <person name="Bruemmer F."/>
            <person name="Labrenz M."/>
            <person name="Spormann A.M."/>
            <person name="Op den Camp H."/>
            <person name="Overmann J."/>
            <person name="Amann R."/>
            <person name="Jetten M.S.M."/>
            <person name="Mascher T."/>
            <person name="Medema M.H."/>
            <person name="Devos D.P."/>
            <person name="Kaster A.-K."/>
            <person name="Ovreas L."/>
            <person name="Rohde M."/>
            <person name="Galperin M.Y."/>
            <person name="Jogler C."/>
        </authorList>
    </citation>
    <scope>NUCLEOTIDE SEQUENCE [LARGE SCALE GENOMIC DNA]</scope>
    <source>
        <strain evidence="4 5">I41</strain>
    </source>
</reference>
<keyword evidence="1 2" id="KW-0479">Metal-binding</keyword>
<feature type="binding site" evidence="2">
    <location>
        <position position="261"/>
    </location>
    <ligand>
        <name>Mn(2+)</name>
        <dbReference type="ChEBI" id="CHEBI:29035"/>
        <label>2</label>
    </ligand>
</feature>
<evidence type="ECO:0000256" key="1">
    <source>
        <dbReference type="ARBA" id="ARBA00022723"/>
    </source>
</evidence>
<organism evidence="4 5">
    <name type="scientific">Lacipirellula limnantheis</name>
    <dbReference type="NCBI Taxonomy" id="2528024"/>
    <lineage>
        <taxon>Bacteria</taxon>
        <taxon>Pseudomonadati</taxon>
        <taxon>Planctomycetota</taxon>
        <taxon>Planctomycetia</taxon>
        <taxon>Pirellulales</taxon>
        <taxon>Lacipirellulaceae</taxon>
        <taxon>Lacipirellula</taxon>
    </lineage>
</organism>
<dbReference type="InterPro" id="IPR051610">
    <property type="entry name" value="GPI/OXD"/>
</dbReference>
<feature type="binding site" evidence="2">
    <location>
        <position position="263"/>
    </location>
    <ligand>
        <name>Mn(2+)</name>
        <dbReference type="ChEBI" id="CHEBI:29035"/>
        <label>2</label>
    </ligand>
</feature>
<feature type="binding site" evidence="2">
    <location>
        <position position="80"/>
    </location>
    <ligand>
        <name>Mn(2+)</name>
        <dbReference type="ChEBI" id="CHEBI:29035"/>
        <label>1</label>
    </ligand>
</feature>